<name>A0ACC1CBY7_9ROSI</name>
<keyword evidence="2" id="KW-1185">Reference proteome</keyword>
<protein>
    <submittedName>
        <fullName evidence="1">Uncharacterized protein</fullName>
    </submittedName>
</protein>
<proteinExistence type="predicted"/>
<evidence type="ECO:0000313" key="1">
    <source>
        <dbReference type="EMBL" id="KAJ0113022.1"/>
    </source>
</evidence>
<dbReference type="EMBL" id="CM047897">
    <property type="protein sequence ID" value="KAJ0113022.1"/>
    <property type="molecule type" value="Genomic_DNA"/>
</dbReference>
<reference evidence="2" key="1">
    <citation type="journal article" date="2023" name="G3 (Bethesda)">
        <title>Genome assembly and association tests identify interacting loci associated with vigor, precocity, and sex in interspecific pistachio rootstocks.</title>
        <authorList>
            <person name="Palmer W."/>
            <person name="Jacygrad E."/>
            <person name="Sagayaradj S."/>
            <person name="Cavanaugh K."/>
            <person name="Han R."/>
            <person name="Bertier L."/>
            <person name="Beede B."/>
            <person name="Kafkas S."/>
            <person name="Golino D."/>
            <person name="Preece J."/>
            <person name="Michelmore R."/>
        </authorList>
    </citation>
    <scope>NUCLEOTIDE SEQUENCE [LARGE SCALE GENOMIC DNA]</scope>
</reference>
<evidence type="ECO:0000313" key="2">
    <source>
        <dbReference type="Proteomes" id="UP001164250"/>
    </source>
</evidence>
<organism evidence="1 2">
    <name type="scientific">Pistacia atlantica</name>
    <dbReference type="NCBI Taxonomy" id="434234"/>
    <lineage>
        <taxon>Eukaryota</taxon>
        <taxon>Viridiplantae</taxon>
        <taxon>Streptophyta</taxon>
        <taxon>Embryophyta</taxon>
        <taxon>Tracheophyta</taxon>
        <taxon>Spermatophyta</taxon>
        <taxon>Magnoliopsida</taxon>
        <taxon>eudicotyledons</taxon>
        <taxon>Gunneridae</taxon>
        <taxon>Pentapetalae</taxon>
        <taxon>rosids</taxon>
        <taxon>malvids</taxon>
        <taxon>Sapindales</taxon>
        <taxon>Anacardiaceae</taxon>
        <taxon>Pistacia</taxon>
    </lineage>
</organism>
<comment type="caution">
    <text evidence="1">The sequence shown here is derived from an EMBL/GenBank/DDBJ whole genome shotgun (WGS) entry which is preliminary data.</text>
</comment>
<accession>A0ACC1CBY7</accession>
<sequence>MKTTENWNRNFCASAWTEASSMPSALVSLLLRLPNLKFVIVTLGENGCIMLERSVNENPDLEEIDVGQLIGNPRTEKGRECSLPNMYIIETKLRANGIGTMCGRLFVGTAEKIPPSELTDTTGAGDAFIGAVLYAICANMPPEKMLPFAAQVASL</sequence>
<dbReference type="Proteomes" id="UP001164250">
    <property type="component" value="Chromosome 1"/>
</dbReference>
<gene>
    <name evidence="1" type="ORF">Patl1_01675</name>
</gene>